<feature type="compositionally biased region" description="Polar residues" evidence="1">
    <location>
        <begin position="34"/>
        <end position="44"/>
    </location>
</feature>
<keyword evidence="3" id="KW-1185">Reference proteome</keyword>
<feature type="compositionally biased region" description="Low complexity" evidence="1">
    <location>
        <begin position="277"/>
        <end position="290"/>
    </location>
</feature>
<feature type="compositionally biased region" description="Polar residues" evidence="1">
    <location>
        <begin position="342"/>
        <end position="364"/>
    </location>
</feature>
<feature type="region of interest" description="Disordered" evidence="1">
    <location>
        <begin position="277"/>
        <end position="305"/>
    </location>
</feature>
<sequence length="497" mass="53446">MSGSHLALLLDRLLAENLHGPTGIYNSKGHNRTESSASAETQDWTLIGSDTAGDMDAKDPRWADMFIEFFLKNAADMNDDLLFFVKAYHIPDPPHSIVVNTAATANSNNNTNGNTTSDNDPIFVRRKVNSQMPTLDDVVDWKQTFFLNTIVQLPCTLTVAVCKRGPPKPQVSVIPGGSDGSSATDVTRAVAEAVSSSVPSMPSSKSKSRMIALRRVKKKVYAAPYRSRMDVKDAFMNECSYPLVYYTVNDYESHDLHLPIHEREYLCVELSVAIPKPNRSNTSKSSSTNEPNEEEDDDIPFPTPPGHDKIVLFQGAVPYASLLDIYLQKGLAAQNTFRGAWSNTGNSTSSKPPSQYNTWASSSHGGADSAVSDRTEYIMMRGPHGKGQCQVAITEEPVAAEPSSAATGSSSSSGSSSSLTESGTANGGDVYSWNDKKNPTFADRLRSIGSVVRQQVIAAASGSAAGGGSGASSGIRKPDGLRCSMTYVNVPWQSIIK</sequence>
<gene>
    <name evidence="2" type="ORF">SmJEL517_g02529</name>
</gene>
<evidence type="ECO:0000313" key="2">
    <source>
        <dbReference type="EMBL" id="TPX34883.1"/>
    </source>
</evidence>
<name>A0A507CBG2_9FUNG</name>
<dbReference type="OrthoDB" id="1906921at2759"/>
<feature type="region of interest" description="Disordered" evidence="1">
    <location>
        <begin position="23"/>
        <end position="44"/>
    </location>
</feature>
<evidence type="ECO:0000313" key="3">
    <source>
        <dbReference type="Proteomes" id="UP000319731"/>
    </source>
</evidence>
<protein>
    <submittedName>
        <fullName evidence="2">Uncharacterized protein</fullName>
    </submittedName>
</protein>
<reference evidence="2 3" key="1">
    <citation type="journal article" date="2019" name="Sci. Rep.">
        <title>Comparative genomics of chytrid fungi reveal insights into the obligate biotrophic and pathogenic lifestyle of Synchytrium endobioticum.</title>
        <authorList>
            <person name="van de Vossenberg B.T.L.H."/>
            <person name="Warris S."/>
            <person name="Nguyen H.D.T."/>
            <person name="van Gent-Pelzer M.P.E."/>
            <person name="Joly D.L."/>
            <person name="van de Geest H.C."/>
            <person name="Bonants P.J.M."/>
            <person name="Smith D.S."/>
            <person name="Levesque C.A."/>
            <person name="van der Lee T.A.J."/>
        </authorList>
    </citation>
    <scope>NUCLEOTIDE SEQUENCE [LARGE SCALE GENOMIC DNA]</scope>
    <source>
        <strain evidence="2 3">JEL517</strain>
    </source>
</reference>
<comment type="caution">
    <text evidence="2">The sequence shown here is derived from an EMBL/GenBank/DDBJ whole genome shotgun (WGS) entry which is preliminary data.</text>
</comment>
<dbReference type="RefSeq" id="XP_031025521.1">
    <property type="nucleotide sequence ID" value="XM_031168457.1"/>
</dbReference>
<feature type="region of interest" description="Disordered" evidence="1">
    <location>
        <begin position="398"/>
        <end position="434"/>
    </location>
</feature>
<feature type="compositionally biased region" description="Low complexity" evidence="1">
    <location>
        <begin position="398"/>
        <end position="424"/>
    </location>
</feature>
<accession>A0A507CBG2</accession>
<dbReference type="Pfam" id="PF09741">
    <property type="entry name" value="DUF2045"/>
    <property type="match status" value="1"/>
</dbReference>
<dbReference type="InterPro" id="IPR019141">
    <property type="entry name" value="DUF2045"/>
</dbReference>
<dbReference type="Proteomes" id="UP000319731">
    <property type="component" value="Unassembled WGS sequence"/>
</dbReference>
<dbReference type="PANTHER" id="PTHR21477:SF13">
    <property type="entry name" value="KIAA0930"/>
    <property type="match status" value="1"/>
</dbReference>
<dbReference type="GeneID" id="42003754"/>
<evidence type="ECO:0000256" key="1">
    <source>
        <dbReference type="SAM" id="MobiDB-lite"/>
    </source>
</evidence>
<dbReference type="PANTHER" id="PTHR21477">
    <property type="entry name" value="ZGC:172139"/>
    <property type="match status" value="1"/>
</dbReference>
<proteinExistence type="predicted"/>
<dbReference type="AlphaFoldDB" id="A0A507CBG2"/>
<feature type="region of interest" description="Disordered" evidence="1">
    <location>
        <begin position="342"/>
        <end position="370"/>
    </location>
</feature>
<dbReference type="EMBL" id="QEAO01000011">
    <property type="protein sequence ID" value="TPX34883.1"/>
    <property type="molecule type" value="Genomic_DNA"/>
</dbReference>
<organism evidence="2 3">
    <name type="scientific">Synchytrium microbalum</name>
    <dbReference type="NCBI Taxonomy" id="1806994"/>
    <lineage>
        <taxon>Eukaryota</taxon>
        <taxon>Fungi</taxon>
        <taxon>Fungi incertae sedis</taxon>
        <taxon>Chytridiomycota</taxon>
        <taxon>Chytridiomycota incertae sedis</taxon>
        <taxon>Chytridiomycetes</taxon>
        <taxon>Synchytriales</taxon>
        <taxon>Synchytriaceae</taxon>
        <taxon>Synchytrium</taxon>
    </lineage>
</organism>